<dbReference type="GO" id="GO:0009134">
    <property type="term" value="P:nucleoside diphosphate catabolic process"/>
    <property type="evidence" value="ECO:0007669"/>
    <property type="project" value="TreeGrafter"/>
</dbReference>
<reference evidence="6" key="1">
    <citation type="submission" date="2019-11" db="EMBL/GenBank/DDBJ databases">
        <authorList>
            <person name="Liu Y."/>
            <person name="Hou J."/>
            <person name="Li T.-Q."/>
            <person name="Guan C.-H."/>
            <person name="Wu X."/>
            <person name="Wu H.-Z."/>
            <person name="Ling F."/>
            <person name="Zhang R."/>
            <person name="Shi X.-G."/>
            <person name="Ren J.-P."/>
            <person name="Chen E.-F."/>
            <person name="Sun J.-M."/>
        </authorList>
    </citation>
    <scope>NUCLEOTIDE SEQUENCE</scope>
    <source>
        <strain evidence="6">Adult_tree_wgs_1</strain>
        <tissue evidence="6">Leaves</tissue>
    </source>
</reference>
<evidence type="ECO:0008006" key="8">
    <source>
        <dbReference type="Google" id="ProtNLM"/>
    </source>
</evidence>
<dbReference type="Gene3D" id="3.30.420.40">
    <property type="match status" value="1"/>
</dbReference>
<keyword evidence="4" id="KW-0067">ATP-binding</keyword>
<dbReference type="Pfam" id="PF01150">
    <property type="entry name" value="GDA1_CD39"/>
    <property type="match status" value="1"/>
</dbReference>
<evidence type="ECO:0000256" key="5">
    <source>
        <dbReference type="SAM" id="Phobius"/>
    </source>
</evidence>
<organism evidence="6 7">
    <name type="scientific">Rhododendron simsii</name>
    <name type="common">Sims's rhododendron</name>
    <dbReference type="NCBI Taxonomy" id="118357"/>
    <lineage>
        <taxon>Eukaryota</taxon>
        <taxon>Viridiplantae</taxon>
        <taxon>Streptophyta</taxon>
        <taxon>Embryophyta</taxon>
        <taxon>Tracheophyta</taxon>
        <taxon>Spermatophyta</taxon>
        <taxon>Magnoliopsida</taxon>
        <taxon>eudicotyledons</taxon>
        <taxon>Gunneridae</taxon>
        <taxon>Pentapetalae</taxon>
        <taxon>asterids</taxon>
        <taxon>Ericales</taxon>
        <taxon>Ericaceae</taxon>
        <taxon>Ericoideae</taxon>
        <taxon>Rhodoreae</taxon>
        <taxon>Rhododendron</taxon>
    </lineage>
</organism>
<keyword evidence="5" id="KW-0812">Transmembrane</keyword>
<dbReference type="PANTHER" id="PTHR11782:SF92">
    <property type="entry name" value="APYRASE 7"/>
    <property type="match status" value="1"/>
</dbReference>
<comment type="caution">
    <text evidence="6">The sequence shown here is derived from an EMBL/GenBank/DDBJ whole genome shotgun (WGS) entry which is preliminary data.</text>
</comment>
<evidence type="ECO:0000256" key="2">
    <source>
        <dbReference type="ARBA" id="ARBA00022801"/>
    </source>
</evidence>
<name>A0A834GP19_RHOSS</name>
<feature type="binding site" evidence="4">
    <location>
        <begin position="230"/>
        <end position="234"/>
    </location>
    <ligand>
        <name>ATP</name>
        <dbReference type="ChEBI" id="CHEBI:30616"/>
    </ligand>
</feature>
<dbReference type="GO" id="GO:0016020">
    <property type="term" value="C:membrane"/>
    <property type="evidence" value="ECO:0007669"/>
    <property type="project" value="TreeGrafter"/>
</dbReference>
<dbReference type="Gene3D" id="3.30.420.150">
    <property type="entry name" value="Exopolyphosphatase. Domain 2"/>
    <property type="match status" value="1"/>
</dbReference>
<protein>
    <recommendedName>
        <fullName evidence="8">Apyrase 7</fullName>
    </recommendedName>
</protein>
<gene>
    <name evidence="6" type="ORF">RHSIM_Rhsim08G0174700</name>
</gene>
<dbReference type="Proteomes" id="UP000626092">
    <property type="component" value="Unassembled WGS sequence"/>
</dbReference>
<dbReference type="GO" id="GO:0017110">
    <property type="term" value="F:nucleoside diphosphate phosphatase activity"/>
    <property type="evidence" value="ECO:0007669"/>
    <property type="project" value="TreeGrafter"/>
</dbReference>
<keyword evidence="2" id="KW-0378">Hydrolase</keyword>
<dbReference type="OrthoDB" id="6372431at2759"/>
<feature type="active site" description="Proton acceptor" evidence="3">
    <location>
        <position position="199"/>
    </location>
</feature>
<accession>A0A834GP19</accession>
<dbReference type="GO" id="GO:0005524">
    <property type="term" value="F:ATP binding"/>
    <property type="evidence" value="ECO:0007669"/>
    <property type="project" value="UniProtKB-KW"/>
</dbReference>
<sequence>MEPRSPSKVRLPMLEICPGAFKIGLSLLLSLLLLSVGAYVVLRPGKDLYTSEMMYFTVVVDCGSTGTRVSVYEWMLKGGLIYRDLPILIHAYPDNATNAPSRKDSCQYHCMQTEPGLDKFVGNSSGVRASLEPLIIWAEQWVPPERRGDTPIFVLATAGLRRLPWKDARRVLDDVEDVIKECRFMYKKSWIRVLSGKEEAYYGWVALNYKMGIFNKSTRLPTLGLLDLGGSSLQVVAEIDELDEDEFVMKSKIGSFEHEMLAYSLSAFGLNEAFDRTVVMLSHSQALKESVRGAFEVNHPCLSSSFMQSYSCKGCFGLGSNDSQGFHSQVQRNELNTITLVGEPNWEMCQVLARAAAVNSSSSDWSSLTDSSKCEAGWASLSASKHGASHIYEIDIICGTNVNAHNNHTISSPVGFTQNSKTVNLKAITHRVSRFHALSGFFAVYTKLNLSPRVNMTKIWEKGQQLCSSQISISGNQNYAAQYCFRLPYLASLIEDALCLSNKEIMFGPGDISWTLGAALVEGKFLWLNSKDHSNIIHENNRGVIFSSIFLFIVLLSLLFIVYHCQLKFPMPSKRVAAIGLSLPSYVRPKQRP</sequence>
<evidence type="ECO:0000313" key="6">
    <source>
        <dbReference type="EMBL" id="KAF7136070.1"/>
    </source>
</evidence>
<evidence type="ECO:0000313" key="7">
    <source>
        <dbReference type="Proteomes" id="UP000626092"/>
    </source>
</evidence>
<dbReference type="EMBL" id="WJXA01000008">
    <property type="protein sequence ID" value="KAF7136070.1"/>
    <property type="molecule type" value="Genomic_DNA"/>
</dbReference>
<comment type="similarity">
    <text evidence="1">Belongs to the GDA1/CD39 NTPase family.</text>
</comment>
<keyword evidence="4" id="KW-0547">Nucleotide-binding</keyword>
<evidence type="ECO:0000256" key="3">
    <source>
        <dbReference type="PIRSR" id="PIRSR600407-1"/>
    </source>
</evidence>
<feature type="transmembrane region" description="Helical" evidence="5">
    <location>
        <begin position="544"/>
        <end position="565"/>
    </location>
</feature>
<keyword evidence="5" id="KW-0472">Membrane</keyword>
<evidence type="ECO:0000256" key="1">
    <source>
        <dbReference type="ARBA" id="ARBA00009283"/>
    </source>
</evidence>
<evidence type="ECO:0000256" key="4">
    <source>
        <dbReference type="PIRSR" id="PIRSR600407-2"/>
    </source>
</evidence>
<keyword evidence="7" id="KW-1185">Reference proteome</keyword>
<dbReference type="InterPro" id="IPR000407">
    <property type="entry name" value="GDA1_CD39_NTPase"/>
</dbReference>
<proteinExistence type="inferred from homology"/>
<dbReference type="AlphaFoldDB" id="A0A834GP19"/>
<keyword evidence="5" id="KW-1133">Transmembrane helix</keyword>
<dbReference type="PANTHER" id="PTHR11782">
    <property type="entry name" value="ADENOSINE/GUANOSINE DIPHOSPHATASE"/>
    <property type="match status" value="1"/>
</dbReference>